<accession>A0A1H0YPL9</accession>
<dbReference type="AlphaFoldDB" id="A0A1H0YPL9"/>
<proteinExistence type="predicted"/>
<dbReference type="PANTHER" id="PTHR10937:SF14">
    <property type="entry name" value="FRUCTOSELYSINE 6-PHOSPHATE DEGLYCASE"/>
    <property type="match status" value="1"/>
</dbReference>
<dbReference type="InterPro" id="IPR024713">
    <property type="entry name" value="Fructosamine_deglycase_FrlB"/>
</dbReference>
<dbReference type="GO" id="GO:0006047">
    <property type="term" value="P:UDP-N-acetylglucosamine metabolic process"/>
    <property type="evidence" value="ECO:0007669"/>
    <property type="project" value="TreeGrafter"/>
</dbReference>
<reference evidence="2 3" key="1">
    <citation type="submission" date="2016-10" db="EMBL/GenBank/DDBJ databases">
        <authorList>
            <person name="de Groot N.N."/>
        </authorList>
    </citation>
    <scope>NUCLEOTIDE SEQUENCE [LARGE SCALE GENOMIC DNA]</scope>
    <source>
        <strain evidence="2 3">DSM 22788</strain>
    </source>
</reference>
<evidence type="ECO:0000313" key="3">
    <source>
        <dbReference type="Proteomes" id="UP000182690"/>
    </source>
</evidence>
<dbReference type="SUPFAM" id="SSF53697">
    <property type="entry name" value="SIS domain"/>
    <property type="match status" value="1"/>
</dbReference>
<dbReference type="GO" id="GO:0016853">
    <property type="term" value="F:isomerase activity"/>
    <property type="evidence" value="ECO:0007669"/>
    <property type="project" value="UniProtKB-KW"/>
</dbReference>
<dbReference type="PIRSF" id="PIRSF009290">
    <property type="entry name" value="FrlB"/>
    <property type="match status" value="1"/>
</dbReference>
<organism evidence="2 3">
    <name type="scientific">Leucobacter chromiiresistens</name>
    <dbReference type="NCBI Taxonomy" id="1079994"/>
    <lineage>
        <taxon>Bacteria</taxon>
        <taxon>Bacillati</taxon>
        <taxon>Actinomycetota</taxon>
        <taxon>Actinomycetes</taxon>
        <taxon>Micrococcales</taxon>
        <taxon>Microbacteriaceae</taxon>
        <taxon>Leucobacter</taxon>
    </lineage>
</organism>
<name>A0A1H0YPL9_9MICO</name>
<keyword evidence="2" id="KW-0413">Isomerase</keyword>
<dbReference type="GO" id="GO:0006002">
    <property type="term" value="P:fructose 6-phosphate metabolic process"/>
    <property type="evidence" value="ECO:0007669"/>
    <property type="project" value="TreeGrafter"/>
</dbReference>
<dbReference type="PANTHER" id="PTHR10937">
    <property type="entry name" value="GLUCOSAMINE--FRUCTOSE-6-PHOSPHATE AMINOTRANSFERASE, ISOMERIZING"/>
    <property type="match status" value="1"/>
</dbReference>
<evidence type="ECO:0000313" key="2">
    <source>
        <dbReference type="EMBL" id="SDQ17172.1"/>
    </source>
</evidence>
<gene>
    <name evidence="2" type="ORF">SAMN04488565_1080</name>
</gene>
<dbReference type="EMBL" id="FNKB01000001">
    <property type="protein sequence ID" value="SDQ17172.1"/>
    <property type="molecule type" value="Genomic_DNA"/>
</dbReference>
<dbReference type="OrthoDB" id="9782098at2"/>
<dbReference type="GO" id="GO:0006487">
    <property type="term" value="P:protein N-linked glycosylation"/>
    <property type="evidence" value="ECO:0007669"/>
    <property type="project" value="TreeGrafter"/>
</dbReference>
<dbReference type="GO" id="GO:0004360">
    <property type="term" value="F:glutamine-fructose-6-phosphate transaminase (isomerizing) activity"/>
    <property type="evidence" value="ECO:0007669"/>
    <property type="project" value="TreeGrafter"/>
</dbReference>
<evidence type="ECO:0000259" key="1">
    <source>
        <dbReference type="PROSITE" id="PS51464"/>
    </source>
</evidence>
<dbReference type="STRING" id="1079994.SAMN04488565_1080"/>
<dbReference type="InterPro" id="IPR001347">
    <property type="entry name" value="SIS_dom"/>
</dbReference>
<dbReference type="InterPro" id="IPR035488">
    <property type="entry name" value="FrlB_SIS"/>
</dbReference>
<dbReference type="eggNOG" id="COG2222">
    <property type="taxonomic scope" value="Bacteria"/>
</dbReference>
<dbReference type="InterPro" id="IPR046348">
    <property type="entry name" value="SIS_dom_sf"/>
</dbReference>
<feature type="domain" description="SIS" evidence="1">
    <location>
        <begin position="27"/>
        <end position="162"/>
    </location>
</feature>
<dbReference type="Pfam" id="PF01380">
    <property type="entry name" value="SIS"/>
    <property type="match status" value="1"/>
</dbReference>
<protein>
    <submittedName>
        <fullName evidence="2">Fructoselysine-6-P-deglycase FrlB with duplicated sugar isomerase (SIS) domain</fullName>
    </submittedName>
</protein>
<dbReference type="Proteomes" id="UP000182690">
    <property type="component" value="Unassembled WGS sequence"/>
</dbReference>
<dbReference type="Gene3D" id="3.40.50.10490">
    <property type="entry name" value="Glucose-6-phosphate isomerase like protein, domain 1"/>
    <property type="match status" value="2"/>
</dbReference>
<sequence>MLKFDPEAYLAVQRGAVALAPALRDTARSWLDAGGGNLFFMGAGGVNFLMLPAARLLQTRSSLPVHIEMSAEIVHSGSAHLGPQSLAVFPSVSGTTKEALAAIRFAQTRGATVLGLTADPGTPVAELADISFSNHCADPTSSENFGLQSLLLALGVMDARGEIDDYEAVVAELAALPELLVDAKRAFEPRAEALAAEIADEQHHIITGAGGSWYEAMYYGMCILEEMQWIWTRPVHASDFFHGTLELLEADTSVFILAGEDEQRPLTDRVERFARTVTRKVRIIDTRDFALAGLSDRVRALVSPIVLAAVLERLSTHLERVRDHDLTIRRYYKKGDF</sequence>
<dbReference type="GO" id="GO:0097367">
    <property type="term" value="F:carbohydrate derivative binding"/>
    <property type="evidence" value="ECO:0007669"/>
    <property type="project" value="InterPro"/>
</dbReference>
<dbReference type="PROSITE" id="PS51464">
    <property type="entry name" value="SIS"/>
    <property type="match status" value="1"/>
</dbReference>
<dbReference type="CDD" id="cd05710">
    <property type="entry name" value="SIS_1"/>
    <property type="match status" value="1"/>
</dbReference>